<evidence type="ECO:0000256" key="5">
    <source>
        <dbReference type="ARBA" id="ARBA00022692"/>
    </source>
</evidence>
<feature type="domain" description="HAMP" evidence="13">
    <location>
        <begin position="306"/>
        <end position="358"/>
    </location>
</feature>
<accession>A0A0F7EFS9</accession>
<dbReference type="Pfam" id="PF00015">
    <property type="entry name" value="MCPsignal"/>
    <property type="match status" value="1"/>
</dbReference>
<dbReference type="GO" id="GO:0006935">
    <property type="term" value="P:chemotaxis"/>
    <property type="evidence" value="ECO:0007669"/>
    <property type="project" value="UniProtKB-KW"/>
</dbReference>
<dbReference type="InterPro" id="IPR029151">
    <property type="entry name" value="Sensor-like_sf"/>
</dbReference>
<keyword evidence="6 11" id="KW-1133">Transmembrane helix</keyword>
<evidence type="ECO:0000256" key="8">
    <source>
        <dbReference type="ARBA" id="ARBA00023224"/>
    </source>
</evidence>
<dbReference type="InterPro" id="IPR003660">
    <property type="entry name" value="HAMP_dom"/>
</dbReference>
<evidence type="ECO:0000256" key="11">
    <source>
        <dbReference type="SAM" id="Phobius"/>
    </source>
</evidence>
<keyword evidence="4" id="KW-0145">Chemotaxis</keyword>
<evidence type="ECO:0000256" key="1">
    <source>
        <dbReference type="ARBA" id="ARBA00004651"/>
    </source>
</evidence>
<dbReference type="SMART" id="SM00304">
    <property type="entry name" value="HAMP"/>
    <property type="match status" value="2"/>
</dbReference>
<dbReference type="PANTHER" id="PTHR32089">
    <property type="entry name" value="METHYL-ACCEPTING CHEMOTAXIS PROTEIN MCPB"/>
    <property type="match status" value="1"/>
</dbReference>
<dbReference type="InterPro" id="IPR004090">
    <property type="entry name" value="Chemotax_Me-accpt_rcpt"/>
</dbReference>
<dbReference type="GO" id="GO:0005886">
    <property type="term" value="C:plasma membrane"/>
    <property type="evidence" value="ECO:0007669"/>
    <property type="project" value="UniProtKB-SubCell"/>
</dbReference>
<keyword evidence="7 11" id="KW-0472">Membrane</keyword>
<protein>
    <submittedName>
        <fullName evidence="14">Chemotaxis protein</fullName>
    </submittedName>
</protein>
<dbReference type="Pfam" id="PF02743">
    <property type="entry name" value="dCache_1"/>
    <property type="match status" value="1"/>
</dbReference>
<dbReference type="AlphaFoldDB" id="A0A0F7EFS9"/>
<comment type="subcellular location">
    <subcellularLocation>
        <location evidence="1">Cell membrane</location>
        <topology evidence="1">Multi-pass membrane protein</topology>
    </subcellularLocation>
</comment>
<dbReference type="SMART" id="SM00283">
    <property type="entry name" value="MA"/>
    <property type="match status" value="1"/>
</dbReference>
<evidence type="ECO:0000256" key="10">
    <source>
        <dbReference type="PROSITE-ProRule" id="PRU00284"/>
    </source>
</evidence>
<keyword evidence="2" id="KW-1003">Cell membrane</keyword>
<evidence type="ECO:0000259" key="12">
    <source>
        <dbReference type="PROSITE" id="PS50111"/>
    </source>
</evidence>
<dbReference type="InterPro" id="IPR004089">
    <property type="entry name" value="MCPsignal_dom"/>
</dbReference>
<dbReference type="SUPFAM" id="SSF103190">
    <property type="entry name" value="Sensory domain-like"/>
    <property type="match status" value="1"/>
</dbReference>
<dbReference type="SUPFAM" id="SSF58104">
    <property type="entry name" value="Methyl-accepting chemotaxis protein (MCP) signaling domain"/>
    <property type="match status" value="1"/>
</dbReference>
<dbReference type="EMBL" id="CP011074">
    <property type="protein sequence ID" value="AKF93230.1"/>
    <property type="molecule type" value="Genomic_DNA"/>
</dbReference>
<dbReference type="FunFam" id="3.30.450.20:FF:000048">
    <property type="entry name" value="Methyl-accepting chemotaxis protein"/>
    <property type="match status" value="1"/>
</dbReference>
<organism evidence="14">
    <name type="scientific">Brevibacillus laterosporus</name>
    <name type="common">Bacillus laterosporus</name>
    <dbReference type="NCBI Taxonomy" id="1465"/>
    <lineage>
        <taxon>Bacteria</taxon>
        <taxon>Bacillati</taxon>
        <taxon>Bacillota</taxon>
        <taxon>Bacilli</taxon>
        <taxon>Bacillales</taxon>
        <taxon>Paenibacillaceae</taxon>
        <taxon>Brevibacillus</taxon>
    </lineage>
</organism>
<feature type="transmembrane region" description="Helical" evidence="11">
    <location>
        <begin position="287"/>
        <end position="308"/>
    </location>
</feature>
<dbReference type="Gene3D" id="3.30.450.20">
    <property type="entry name" value="PAS domain"/>
    <property type="match status" value="2"/>
</dbReference>
<sequence length="663" mass="72469">MERKRKNMARKFKFTLTIRRKLIFSFALILIIPSIVIGMMSYQVAADKMEAEINNFGIRSVNMLDQIINDTIYPNIHDITYFSKQITEPLLQGGLQAPIRERLKEYYALHSELVSVFVGTKDGVMIQEPIQKMTADYDPRNRPWYQEAVAKKGQAIITKPYVSASTGKVVVTIAKTLEDNSGVVAMNLNLDNLAEIVQQVKIGQQGYAFIIDQTGKYLVHPTIKSGTDFKEKWEDEIFAKKSGQIKLDESNEFIAFETNKVTGWKIAGNMFSSEIQEAAQPIFTQTLVVIAVALLAGTILMIFVILSITKPLKRLIKASRKISEGDLTETISVNGEDEIGLLSQSFQQMQTNLRNLIGQVGFSADQVAASAEELTANAEQTSKATEQISSTIQLLASGVEKQFHSVEETSGTVQRMSLGVEQMASHSEEVTAKAIEASVKATEGSHSIQTAVEQMSSINHTVKKVASVIKGLGERSEEIGKIVDVIANIATQTNLLALNAAIEAARAGEHGRGFAVVANEVRLLAEQSTHSAEQVDKLIMSIQEETNQAVHSMDLATQEAEEGINLINTAGDSFELIQVTVEQVTAQIQEVTAAIKQLSEGSKEMVSSMEMITEVAETAASSTQEVSASTEEQLATMEEITHAAASLAGMAEELQGLLAKFKI</sequence>
<gene>
    <name evidence="14" type="ORF">EX87_05880</name>
</gene>
<proteinExistence type="inferred from homology"/>
<reference evidence="14" key="1">
    <citation type="submission" date="2015-03" db="EMBL/GenBank/DDBJ databases">
        <title>MIGS Cultured Bacterial/Archaeal sample from Brevibacillus laterosporus.</title>
        <authorList>
            <person name="Zeng D."/>
            <person name="Zhu L."/>
            <person name="Dong G."/>
            <person name="Ye W."/>
            <person name="Ren D."/>
            <person name="Wu L."/>
            <person name="Xu J."/>
            <person name="Li G."/>
            <person name="Guo L."/>
        </authorList>
    </citation>
    <scope>NUCLEOTIDE SEQUENCE</scope>
    <source>
        <strain evidence="14">B9</strain>
    </source>
</reference>
<name>A0A0F7EFS9_BRELA</name>
<dbReference type="PROSITE" id="PS50111">
    <property type="entry name" value="CHEMOTAXIS_TRANSDUC_2"/>
    <property type="match status" value="1"/>
</dbReference>
<dbReference type="PROSITE" id="PS50885">
    <property type="entry name" value="HAMP"/>
    <property type="match status" value="1"/>
</dbReference>
<dbReference type="PRINTS" id="PR00260">
    <property type="entry name" value="CHEMTRNSDUCR"/>
</dbReference>
<evidence type="ECO:0000259" key="13">
    <source>
        <dbReference type="PROSITE" id="PS50885"/>
    </source>
</evidence>
<keyword evidence="8 10" id="KW-0807">Transducer</keyword>
<evidence type="ECO:0000256" key="2">
    <source>
        <dbReference type="ARBA" id="ARBA00022475"/>
    </source>
</evidence>
<evidence type="ECO:0000256" key="6">
    <source>
        <dbReference type="ARBA" id="ARBA00022989"/>
    </source>
</evidence>
<dbReference type="InterPro" id="IPR033479">
    <property type="entry name" value="dCache_1"/>
</dbReference>
<feature type="domain" description="Methyl-accepting transducer" evidence="12">
    <location>
        <begin position="377"/>
        <end position="613"/>
    </location>
</feature>
<evidence type="ECO:0000256" key="4">
    <source>
        <dbReference type="ARBA" id="ARBA00022500"/>
    </source>
</evidence>
<dbReference type="GO" id="GO:0004888">
    <property type="term" value="F:transmembrane signaling receptor activity"/>
    <property type="evidence" value="ECO:0007669"/>
    <property type="project" value="InterPro"/>
</dbReference>
<dbReference type="GO" id="GO:0007165">
    <property type="term" value="P:signal transduction"/>
    <property type="evidence" value="ECO:0007669"/>
    <property type="project" value="UniProtKB-KW"/>
</dbReference>
<dbReference type="CDD" id="cd11386">
    <property type="entry name" value="MCP_signal"/>
    <property type="match status" value="1"/>
</dbReference>
<dbReference type="Gene3D" id="1.10.287.950">
    <property type="entry name" value="Methyl-accepting chemotaxis protein"/>
    <property type="match status" value="1"/>
</dbReference>
<keyword evidence="3" id="KW-0488">Methylation</keyword>
<dbReference type="Pfam" id="PF00672">
    <property type="entry name" value="HAMP"/>
    <property type="match status" value="1"/>
</dbReference>
<dbReference type="CDD" id="cd12912">
    <property type="entry name" value="PDC2_MCP_like"/>
    <property type="match status" value="1"/>
</dbReference>
<dbReference type="CDD" id="cd18773">
    <property type="entry name" value="PDC1_HK_sensor"/>
    <property type="match status" value="1"/>
</dbReference>
<evidence type="ECO:0000256" key="3">
    <source>
        <dbReference type="ARBA" id="ARBA00022481"/>
    </source>
</evidence>
<evidence type="ECO:0000256" key="9">
    <source>
        <dbReference type="ARBA" id="ARBA00029447"/>
    </source>
</evidence>
<dbReference type="Gene3D" id="1.10.8.500">
    <property type="entry name" value="HAMP domain in histidine kinase"/>
    <property type="match status" value="1"/>
</dbReference>
<keyword evidence="5 11" id="KW-0812">Transmembrane</keyword>
<comment type="similarity">
    <text evidence="9">Belongs to the methyl-accepting chemotaxis (MCP) protein family.</text>
</comment>
<dbReference type="CDD" id="cd06225">
    <property type="entry name" value="HAMP"/>
    <property type="match status" value="1"/>
</dbReference>
<evidence type="ECO:0000313" key="14">
    <source>
        <dbReference type="EMBL" id="AKF93230.1"/>
    </source>
</evidence>
<dbReference type="PANTHER" id="PTHR32089:SF114">
    <property type="entry name" value="METHYL-ACCEPTING CHEMOTAXIS PROTEIN MCPB"/>
    <property type="match status" value="1"/>
</dbReference>
<evidence type="ECO:0000256" key="7">
    <source>
        <dbReference type="ARBA" id="ARBA00023136"/>
    </source>
</evidence>